<dbReference type="EMBL" id="UYWY01008335">
    <property type="protein sequence ID" value="VDM31360.1"/>
    <property type="molecule type" value="Genomic_DNA"/>
</dbReference>
<evidence type="ECO:0000313" key="2">
    <source>
        <dbReference type="Proteomes" id="UP000050794"/>
    </source>
</evidence>
<organism evidence="2 3">
    <name type="scientific">Toxocara canis</name>
    <name type="common">Canine roundworm</name>
    <dbReference type="NCBI Taxonomy" id="6265"/>
    <lineage>
        <taxon>Eukaryota</taxon>
        <taxon>Metazoa</taxon>
        <taxon>Ecdysozoa</taxon>
        <taxon>Nematoda</taxon>
        <taxon>Chromadorea</taxon>
        <taxon>Rhabditida</taxon>
        <taxon>Spirurina</taxon>
        <taxon>Ascaridomorpha</taxon>
        <taxon>Ascaridoidea</taxon>
        <taxon>Toxocaridae</taxon>
        <taxon>Toxocara</taxon>
    </lineage>
</organism>
<evidence type="ECO:0000313" key="3">
    <source>
        <dbReference type="WBParaSite" id="TCNE_0000463501-mRNA-1"/>
    </source>
</evidence>
<keyword evidence="2" id="KW-1185">Reference proteome</keyword>
<reference evidence="1 2" key="2">
    <citation type="submission" date="2018-11" db="EMBL/GenBank/DDBJ databases">
        <authorList>
            <consortium name="Pathogen Informatics"/>
        </authorList>
    </citation>
    <scope>NUCLEOTIDE SEQUENCE [LARGE SCALE GENOMIC DNA]</scope>
</reference>
<name>A0A183U815_TOXCA</name>
<gene>
    <name evidence="1" type="ORF">TCNE_LOCUS4636</name>
</gene>
<sequence>MAAADARRSFLEGSAYQSAPIEKTAEMSEIEFKKLQEFKDRFEKGEGDISVEKTTVDIHAEGLGDIKAAFEKVFIFHIHKPLV</sequence>
<dbReference type="WBParaSite" id="TCNE_0000463501-mRNA-1">
    <property type="protein sequence ID" value="TCNE_0000463501-mRNA-1"/>
    <property type="gene ID" value="TCNE_0000463501"/>
</dbReference>
<evidence type="ECO:0000313" key="1">
    <source>
        <dbReference type="EMBL" id="VDM31360.1"/>
    </source>
</evidence>
<dbReference type="Proteomes" id="UP000050794">
    <property type="component" value="Unassembled WGS sequence"/>
</dbReference>
<reference evidence="3" key="1">
    <citation type="submission" date="2016-06" db="UniProtKB">
        <authorList>
            <consortium name="WormBaseParasite"/>
        </authorList>
    </citation>
    <scope>IDENTIFICATION</scope>
</reference>
<dbReference type="AlphaFoldDB" id="A0A183U815"/>
<protein>
    <submittedName>
        <fullName evidence="3">EF-Ts</fullName>
    </submittedName>
</protein>
<proteinExistence type="predicted"/>
<accession>A0A183U815</accession>